<accession>A0A917ACR5</accession>
<comment type="caution">
    <text evidence="2">The sequence shown here is derived from an EMBL/GenBank/DDBJ whole genome shotgun (WGS) entry which is preliminary data.</text>
</comment>
<organism evidence="2 3">
    <name type="scientific">Primorskyibacter flagellatus</name>
    <dbReference type="NCBI Taxonomy" id="1387277"/>
    <lineage>
        <taxon>Bacteria</taxon>
        <taxon>Pseudomonadati</taxon>
        <taxon>Pseudomonadota</taxon>
        <taxon>Alphaproteobacteria</taxon>
        <taxon>Rhodobacterales</taxon>
        <taxon>Roseobacteraceae</taxon>
        <taxon>Primorskyibacter</taxon>
    </lineage>
</organism>
<dbReference type="Proteomes" id="UP000612855">
    <property type="component" value="Unassembled WGS sequence"/>
</dbReference>
<dbReference type="Pfam" id="PF03009">
    <property type="entry name" value="GDPD"/>
    <property type="match status" value="1"/>
</dbReference>
<dbReference type="SUPFAM" id="SSF51695">
    <property type="entry name" value="PLC-like phosphodiesterases"/>
    <property type="match status" value="1"/>
</dbReference>
<dbReference type="Gene3D" id="3.20.20.190">
    <property type="entry name" value="Phosphatidylinositol (PI) phosphodiesterase"/>
    <property type="match status" value="1"/>
</dbReference>
<dbReference type="AlphaFoldDB" id="A0A917ACR5"/>
<evidence type="ECO:0000259" key="1">
    <source>
        <dbReference type="PROSITE" id="PS51704"/>
    </source>
</evidence>
<dbReference type="RefSeq" id="WP_229737669.1">
    <property type="nucleotide sequence ID" value="NZ_BMFJ01000002.1"/>
</dbReference>
<proteinExistence type="predicted"/>
<name>A0A917ACR5_9RHOB</name>
<dbReference type="PROSITE" id="PS51704">
    <property type="entry name" value="GP_PDE"/>
    <property type="match status" value="1"/>
</dbReference>
<dbReference type="EMBL" id="BMFJ01000002">
    <property type="protein sequence ID" value="GGE42660.1"/>
    <property type="molecule type" value="Genomic_DNA"/>
</dbReference>
<dbReference type="PANTHER" id="PTHR46211">
    <property type="entry name" value="GLYCEROPHOSPHORYL DIESTER PHOSPHODIESTERASE"/>
    <property type="match status" value="1"/>
</dbReference>
<dbReference type="GO" id="GO:0006629">
    <property type="term" value="P:lipid metabolic process"/>
    <property type="evidence" value="ECO:0007669"/>
    <property type="project" value="InterPro"/>
</dbReference>
<reference evidence="3" key="1">
    <citation type="journal article" date="2019" name="Int. J. Syst. Evol. Microbiol.">
        <title>The Global Catalogue of Microorganisms (GCM) 10K type strain sequencing project: providing services to taxonomists for standard genome sequencing and annotation.</title>
        <authorList>
            <consortium name="The Broad Institute Genomics Platform"/>
            <consortium name="The Broad Institute Genome Sequencing Center for Infectious Disease"/>
            <person name="Wu L."/>
            <person name="Ma J."/>
        </authorList>
    </citation>
    <scope>NUCLEOTIDE SEQUENCE [LARGE SCALE GENOMIC DNA]</scope>
    <source>
        <strain evidence="3">CGMCC 1.12664</strain>
    </source>
</reference>
<dbReference type="PANTHER" id="PTHR46211:SF1">
    <property type="entry name" value="GLYCEROPHOSPHODIESTER PHOSPHODIESTERASE, CYTOPLASMIC"/>
    <property type="match status" value="1"/>
</dbReference>
<sequence length="254" mass="27772">MPLPAAFLRLPVAHRAYHDRTQGRPENSIEAIRAAVEAGYAIEIDLQLSQDGQAMVFHDYDLERLTGERGPIQMRPAADLTRIPLLDGSHPIPTFAQVLEEVDGRVPLLVEIKDQDGALGPAVGRLEQAAATSLKGYRGEVAVMSFNPNSVRVFGGMSPEIPCGLTTCDFSRDDWPLVPANRLKRLRGIPDIPHSRAQFISHQASDLSSPRVAELKARGLPVLCWTIRTPEAEAEARRIADNVTFEGYPAAIPA</sequence>
<protein>
    <submittedName>
        <fullName evidence="2">Phosphodiesterase</fullName>
    </submittedName>
</protein>
<dbReference type="InterPro" id="IPR017946">
    <property type="entry name" value="PLC-like_Pdiesterase_TIM-brl"/>
</dbReference>
<dbReference type="GO" id="GO:0008081">
    <property type="term" value="F:phosphoric diester hydrolase activity"/>
    <property type="evidence" value="ECO:0007669"/>
    <property type="project" value="InterPro"/>
</dbReference>
<feature type="domain" description="GP-PDE" evidence="1">
    <location>
        <begin position="9"/>
        <end position="254"/>
    </location>
</feature>
<gene>
    <name evidence="2" type="ORF">GCM10011360_32570</name>
</gene>
<evidence type="ECO:0000313" key="2">
    <source>
        <dbReference type="EMBL" id="GGE42660.1"/>
    </source>
</evidence>
<dbReference type="InterPro" id="IPR030395">
    <property type="entry name" value="GP_PDE_dom"/>
</dbReference>
<evidence type="ECO:0000313" key="3">
    <source>
        <dbReference type="Proteomes" id="UP000612855"/>
    </source>
</evidence>
<keyword evidence="3" id="KW-1185">Reference proteome</keyword>